<accession>A0A6H1ZXL9</accession>
<dbReference type="AlphaFoldDB" id="A0A6H1ZXL9"/>
<organism evidence="5">
    <name type="scientific">viral metagenome</name>
    <dbReference type="NCBI Taxonomy" id="1070528"/>
    <lineage>
        <taxon>unclassified sequences</taxon>
        <taxon>metagenomes</taxon>
        <taxon>organismal metagenomes</taxon>
    </lineage>
</organism>
<dbReference type="GO" id="GO:0003677">
    <property type="term" value="F:DNA binding"/>
    <property type="evidence" value="ECO:0007669"/>
    <property type="project" value="InterPro"/>
</dbReference>
<evidence type="ECO:0000313" key="5">
    <source>
        <dbReference type="EMBL" id="QJA52015.1"/>
    </source>
</evidence>
<name>A0A6H1ZXL9_9ZZZZ</name>
<evidence type="ECO:0000259" key="4">
    <source>
        <dbReference type="Pfam" id="PF01555"/>
    </source>
</evidence>
<dbReference type="GO" id="GO:0032259">
    <property type="term" value="P:methylation"/>
    <property type="evidence" value="ECO:0007669"/>
    <property type="project" value="UniProtKB-KW"/>
</dbReference>
<dbReference type="Gene3D" id="3.40.50.150">
    <property type="entry name" value="Vaccinia Virus protein VP39"/>
    <property type="match status" value="1"/>
</dbReference>
<proteinExistence type="predicted"/>
<dbReference type="SUPFAM" id="SSF53335">
    <property type="entry name" value="S-adenosyl-L-methionine-dependent methyltransferases"/>
    <property type="match status" value="1"/>
</dbReference>
<dbReference type="EMBL" id="MT144305">
    <property type="protein sequence ID" value="QJA52015.1"/>
    <property type="molecule type" value="Genomic_DNA"/>
</dbReference>
<protein>
    <submittedName>
        <fullName evidence="5">Putative methyltransferase</fullName>
    </submittedName>
</protein>
<keyword evidence="1 5" id="KW-0489">Methyltransferase</keyword>
<dbReference type="PRINTS" id="PR00508">
    <property type="entry name" value="S21N4MTFRASE"/>
</dbReference>
<dbReference type="Pfam" id="PF01555">
    <property type="entry name" value="N6_N4_Mtase"/>
    <property type="match status" value="1"/>
</dbReference>
<dbReference type="InterPro" id="IPR002941">
    <property type="entry name" value="DNA_methylase_N4/N6"/>
</dbReference>
<sequence>MSLEKFREQQGRHSLGYGSSKGQLGAMKAGDVDAVVCSPPYADSMETSGGIDPSKSKHIGGPHSQMNNSDTRYGHTPGQIGQESGTTYWEAVRDVYAECYKVLKPGGVLVVVVKSYVKAGRRVPLPMQTLKLLIHLGFEPLERIKAMLVKEEVSAGLFGEIRKVKERKSFFRRNHEFKQAAKEYWPTIPRDKRAKYIWSNRHKSKKRTRVIEIAQCAALNSYRKEGNTIGHLAKKNRIDFEEVLVCKRPK</sequence>
<gene>
    <name evidence="5" type="ORF">TM448A02429_0016</name>
</gene>
<dbReference type="InterPro" id="IPR001091">
    <property type="entry name" value="RM_Methyltransferase"/>
</dbReference>
<dbReference type="InterPro" id="IPR029063">
    <property type="entry name" value="SAM-dependent_MTases_sf"/>
</dbReference>
<keyword evidence="2 5" id="KW-0808">Transferase</keyword>
<feature type="domain" description="DNA methylase N-4/N-6" evidence="4">
    <location>
        <begin position="32"/>
        <end position="194"/>
    </location>
</feature>
<feature type="region of interest" description="Disordered" evidence="3">
    <location>
        <begin position="45"/>
        <end position="79"/>
    </location>
</feature>
<evidence type="ECO:0000256" key="3">
    <source>
        <dbReference type="SAM" id="MobiDB-lite"/>
    </source>
</evidence>
<evidence type="ECO:0000256" key="1">
    <source>
        <dbReference type="ARBA" id="ARBA00022603"/>
    </source>
</evidence>
<reference evidence="5" key="1">
    <citation type="submission" date="2020-03" db="EMBL/GenBank/DDBJ databases">
        <title>The deep terrestrial virosphere.</title>
        <authorList>
            <person name="Holmfeldt K."/>
            <person name="Nilsson E."/>
            <person name="Simone D."/>
            <person name="Lopez-Fernandez M."/>
            <person name="Wu X."/>
            <person name="de Brujin I."/>
            <person name="Lundin D."/>
            <person name="Andersson A."/>
            <person name="Bertilsson S."/>
            <person name="Dopson M."/>
        </authorList>
    </citation>
    <scope>NUCLEOTIDE SEQUENCE</scope>
    <source>
        <strain evidence="5">TM448A02429</strain>
    </source>
</reference>
<dbReference type="GO" id="GO:0008170">
    <property type="term" value="F:N-methyltransferase activity"/>
    <property type="evidence" value="ECO:0007669"/>
    <property type="project" value="InterPro"/>
</dbReference>
<evidence type="ECO:0000256" key="2">
    <source>
        <dbReference type="ARBA" id="ARBA00022679"/>
    </source>
</evidence>